<dbReference type="EMBL" id="JAOWRF010000214">
    <property type="protein sequence ID" value="MCV3214750.1"/>
    <property type="molecule type" value="Genomic_DNA"/>
</dbReference>
<gene>
    <name evidence="10" type="ORF">OGM63_14695</name>
</gene>
<evidence type="ECO:0000256" key="6">
    <source>
        <dbReference type="ARBA" id="ARBA00043993"/>
    </source>
</evidence>
<keyword evidence="11" id="KW-1185">Reference proteome</keyword>
<feature type="transmembrane region" description="Helical" evidence="7">
    <location>
        <begin position="530"/>
        <end position="548"/>
    </location>
</feature>
<feature type="transmembrane region" description="Helical" evidence="7">
    <location>
        <begin position="125"/>
        <end position="142"/>
    </location>
</feature>
<feature type="transmembrane region" description="Helical" evidence="7">
    <location>
        <begin position="454"/>
        <end position="472"/>
    </location>
</feature>
<evidence type="ECO:0000313" key="10">
    <source>
        <dbReference type="EMBL" id="MCV3214750.1"/>
    </source>
</evidence>
<dbReference type="PANTHER" id="PTHR30509:SF9">
    <property type="entry name" value="MULTIDRUG RESISTANCE PROTEIN MDTO"/>
    <property type="match status" value="1"/>
</dbReference>
<feature type="transmembrane region" description="Helical" evidence="7">
    <location>
        <begin position="501"/>
        <end position="518"/>
    </location>
</feature>
<sequence length="755" mass="83023">MLSALQRRIKWLWKPFQLQPGKPAIALGLRTALALCVPIILGLVSDRISWGTTAALAALYVSIADGGGAYRDRAVVLLAAMIGVAVAMPLATVVGSSWWLAVIATFLWVSATGLMGLYGNSANTVGFVTSMMFVVSIGAPIPPTLLQRLALCLAGGSWAMILSLGLWVVHPYKPVLKAVAKCYLNLAALIEQASQFSRDGISEQQRLREMVLLQDAVTRDIETARKVWSAVRYSRQGASCRGIQLLVLLQNAGQLMTMVVALTETLEVVAEHPRLALLEVEIHQAMQQLVSTMRTLARAIASGGETTVILTELDSAIATLESKRQNLQIQHYQHTHDYYGLTNIRKIVSNMQALTEQLHTDVDIAVKLQNHQKISVTQPHINKLTVWDRTSILNTLRDNLTLRSTGLRHALRLGLSAALAIGLADWLQIPKGSWVALTVLVILKPNFGGTWKTAVQRVGGTIIGGILAILLASLIHNHLLLIGSMFVLTVIAFSLKPLNYGLYVLLLTPLIILLLNITNAGNWEIGLFRILDTLIGGGLALIGGYLLFPSWERQQLPVQLAKTIQADLTYFQQVITTYIDSSQNIDSIPAIRHRAALENANATAAAQRLLSEPRHLQGAVEPVMTLLAYTRSFYNSVTTLTEHLREFSGQYPMPGLQLFETAIIQVLENLVDVLQHNQPLQPLPNIDTLLEEIHDHIQQLHTNRMAELTTRPHEITPTLQAVRDKTVISTEVARIAHEVCIMHKAIARFQASVWG</sequence>
<keyword evidence="2" id="KW-1003">Cell membrane</keyword>
<evidence type="ECO:0000256" key="7">
    <source>
        <dbReference type="SAM" id="Phobius"/>
    </source>
</evidence>
<dbReference type="RefSeq" id="WP_263746326.1">
    <property type="nucleotide sequence ID" value="NZ_JAOWRF010000214.1"/>
</dbReference>
<evidence type="ECO:0000256" key="2">
    <source>
        <dbReference type="ARBA" id="ARBA00022475"/>
    </source>
</evidence>
<evidence type="ECO:0000313" key="11">
    <source>
        <dbReference type="Proteomes" id="UP001526143"/>
    </source>
</evidence>
<evidence type="ECO:0000256" key="5">
    <source>
        <dbReference type="ARBA" id="ARBA00023136"/>
    </source>
</evidence>
<evidence type="ECO:0000259" key="9">
    <source>
        <dbReference type="Pfam" id="PF13515"/>
    </source>
</evidence>
<evidence type="ECO:0000256" key="3">
    <source>
        <dbReference type="ARBA" id="ARBA00022692"/>
    </source>
</evidence>
<dbReference type="Proteomes" id="UP001526143">
    <property type="component" value="Unassembled WGS sequence"/>
</dbReference>
<evidence type="ECO:0000256" key="1">
    <source>
        <dbReference type="ARBA" id="ARBA00004651"/>
    </source>
</evidence>
<feature type="transmembrane region" description="Helical" evidence="7">
    <location>
        <begin position="47"/>
        <end position="63"/>
    </location>
</feature>
<reference evidence="10 11" key="1">
    <citation type="submission" date="2022-10" db="EMBL/GenBank/DDBJ databases">
        <title>Identification of biosynthetic pathway for the production of the potent trypsin inhibitor radiosumin.</title>
        <authorList>
            <person name="Fewer D.P."/>
            <person name="Delbaje E."/>
            <person name="Ouyang X."/>
            <person name="Agostino P.D."/>
            <person name="Wahlsten M."/>
            <person name="Jokela J."/>
            <person name="Permi P."/>
            <person name="Haapaniemi E."/>
            <person name="Koistinen H."/>
        </authorList>
    </citation>
    <scope>NUCLEOTIDE SEQUENCE [LARGE SCALE GENOMIC DNA]</scope>
    <source>
        <strain evidence="10 11">NIES-515</strain>
    </source>
</reference>
<keyword evidence="5 7" id="KW-0472">Membrane</keyword>
<organism evidence="10 11">
    <name type="scientific">Plectonema radiosum NIES-515</name>
    <dbReference type="NCBI Taxonomy" id="2986073"/>
    <lineage>
        <taxon>Bacteria</taxon>
        <taxon>Bacillati</taxon>
        <taxon>Cyanobacteriota</taxon>
        <taxon>Cyanophyceae</taxon>
        <taxon>Oscillatoriophycideae</taxon>
        <taxon>Oscillatoriales</taxon>
        <taxon>Microcoleaceae</taxon>
        <taxon>Plectonema</taxon>
    </lineage>
</organism>
<feature type="transmembrane region" description="Helical" evidence="7">
    <location>
        <begin position="21"/>
        <end position="41"/>
    </location>
</feature>
<evidence type="ECO:0000256" key="4">
    <source>
        <dbReference type="ARBA" id="ARBA00022989"/>
    </source>
</evidence>
<proteinExistence type="inferred from homology"/>
<evidence type="ECO:0000259" key="8">
    <source>
        <dbReference type="Pfam" id="PF12805"/>
    </source>
</evidence>
<comment type="subcellular location">
    <subcellularLocation>
        <location evidence="1">Cell membrane</location>
        <topology evidence="1">Multi-pass membrane protein</topology>
    </subcellularLocation>
</comment>
<comment type="caution">
    <text evidence="10">The sequence shown here is derived from an EMBL/GenBank/DDBJ whole genome shotgun (WGS) entry which is preliminary data.</text>
</comment>
<dbReference type="PANTHER" id="PTHR30509">
    <property type="entry name" value="P-HYDROXYBENZOIC ACID EFFLUX PUMP SUBUNIT-RELATED"/>
    <property type="match status" value="1"/>
</dbReference>
<feature type="transmembrane region" description="Helical" evidence="7">
    <location>
        <begin position="75"/>
        <end position="92"/>
    </location>
</feature>
<feature type="domain" description="Integral membrane bound transporter" evidence="9">
    <location>
        <begin position="419"/>
        <end position="542"/>
    </location>
</feature>
<feature type="domain" description="Integral membrane protein YccS N-terminal" evidence="8">
    <location>
        <begin position="87"/>
        <end position="357"/>
    </location>
</feature>
<dbReference type="Pfam" id="PF13515">
    <property type="entry name" value="FUSC_2"/>
    <property type="match status" value="1"/>
</dbReference>
<dbReference type="InterPro" id="IPR032692">
    <property type="entry name" value="YccS_N"/>
</dbReference>
<feature type="transmembrane region" description="Helical" evidence="7">
    <location>
        <begin position="148"/>
        <end position="169"/>
    </location>
</feature>
<keyword evidence="4 7" id="KW-1133">Transmembrane helix</keyword>
<name>A0ABT3B0J0_9CYAN</name>
<dbReference type="Pfam" id="PF12805">
    <property type="entry name" value="FUSC-like"/>
    <property type="match status" value="1"/>
</dbReference>
<comment type="similarity">
    <text evidence="6">Belongs to the YccS/YhfK family.</text>
</comment>
<keyword evidence="3 7" id="KW-0812">Transmembrane</keyword>
<protein>
    <submittedName>
        <fullName evidence="10">FUSC family protein</fullName>
    </submittedName>
</protein>
<feature type="transmembrane region" description="Helical" evidence="7">
    <location>
        <begin position="98"/>
        <end position="118"/>
    </location>
</feature>
<accession>A0ABT3B0J0</accession>
<dbReference type="InterPro" id="IPR049453">
    <property type="entry name" value="Memb_transporter_dom"/>
</dbReference>